<name>A0A067FL84_CITSI</name>
<keyword evidence="2" id="KW-1185">Reference proteome</keyword>
<protein>
    <submittedName>
        <fullName evidence="1">Uncharacterized protein</fullName>
    </submittedName>
</protein>
<reference evidence="1 2" key="1">
    <citation type="submission" date="2014-04" db="EMBL/GenBank/DDBJ databases">
        <authorList>
            <consortium name="International Citrus Genome Consortium"/>
            <person name="Gmitter F."/>
            <person name="Chen C."/>
            <person name="Farmerie W."/>
            <person name="Harkins T."/>
            <person name="Desany B."/>
            <person name="Mohiuddin M."/>
            <person name="Kodira C."/>
            <person name="Borodovsky M."/>
            <person name="Lomsadze A."/>
            <person name="Burns P."/>
            <person name="Jenkins J."/>
            <person name="Prochnik S."/>
            <person name="Shu S."/>
            <person name="Chapman J."/>
            <person name="Pitluck S."/>
            <person name="Schmutz J."/>
            <person name="Rokhsar D."/>
        </authorList>
    </citation>
    <scope>NUCLEOTIDE SEQUENCE</scope>
</reference>
<evidence type="ECO:0000313" key="2">
    <source>
        <dbReference type="Proteomes" id="UP000027120"/>
    </source>
</evidence>
<dbReference type="EMBL" id="KK784895">
    <property type="protein sequence ID" value="KDO68118.1"/>
    <property type="molecule type" value="Genomic_DNA"/>
</dbReference>
<gene>
    <name evidence="1" type="ORF">CISIN_1g032033mg</name>
</gene>
<evidence type="ECO:0000313" key="1">
    <source>
        <dbReference type="EMBL" id="KDO68118.1"/>
    </source>
</evidence>
<dbReference type="Proteomes" id="UP000027120">
    <property type="component" value="Unassembled WGS sequence"/>
</dbReference>
<sequence>MGHFQGKVPSEIDQSCRKNSFSDGTCCRPSSVSLATRISKFARSHNVEELKTDSREICSQLSKLQTPRNLSVVGPCITNSTHFAPLTTLCLTRVQFDHTYRYSDIFSGCLMLENLYFNECIVDYFDELKISAPRLVNLAISGFFSYYV</sequence>
<organism evidence="1 2">
    <name type="scientific">Citrus sinensis</name>
    <name type="common">Sweet orange</name>
    <name type="synonym">Citrus aurantium var. sinensis</name>
    <dbReference type="NCBI Taxonomy" id="2711"/>
    <lineage>
        <taxon>Eukaryota</taxon>
        <taxon>Viridiplantae</taxon>
        <taxon>Streptophyta</taxon>
        <taxon>Embryophyta</taxon>
        <taxon>Tracheophyta</taxon>
        <taxon>Spermatophyta</taxon>
        <taxon>Magnoliopsida</taxon>
        <taxon>eudicotyledons</taxon>
        <taxon>Gunneridae</taxon>
        <taxon>Pentapetalae</taxon>
        <taxon>rosids</taxon>
        <taxon>malvids</taxon>
        <taxon>Sapindales</taxon>
        <taxon>Rutaceae</taxon>
        <taxon>Aurantioideae</taxon>
        <taxon>Citrus</taxon>
    </lineage>
</organism>
<accession>A0A067FL84</accession>
<dbReference type="AlphaFoldDB" id="A0A067FL84"/>
<proteinExistence type="predicted"/>